<dbReference type="PATRIC" id="fig|446692.3.peg.3354"/>
<dbReference type="InterPro" id="IPR051013">
    <property type="entry name" value="MBL_superfamily_lactonases"/>
</dbReference>
<dbReference type="Proteomes" id="UP000056109">
    <property type="component" value="Chromosome I"/>
</dbReference>
<sequence>MLMNAPQWYTIGDARILKIQDLTLAALSPEQLLPDWDGARALQVYPQLSETLDVSGANILLSIHSWLIEDRGRKILVDTGAGNNKARPAAPYFDHLQTAWLENLMRAGVRPEEIDFVLLTHLHVDHVGWNTRKQNGTWVPTFPNARYLFSKAEYDFFSDSAHDTARNKTSFMTREDSVDPIVSAGLADQIDVDGTEILEGFSFHPTPGHTPHHASIVLKSGTECALFTGDVMHHPIQVSFPEWSAVFDADPQTAITSRKWALDYAVEHDATVFTTHFPMTSAGRVIPHNKKIDWYFR</sequence>
<dbReference type="GO" id="GO:0046872">
    <property type="term" value="F:metal ion binding"/>
    <property type="evidence" value="ECO:0007669"/>
    <property type="project" value="UniProtKB-KW"/>
</dbReference>
<dbReference type="Gene3D" id="3.60.15.10">
    <property type="entry name" value="Ribonuclease Z/Hydroxyacylglutathione hydrolase-like"/>
    <property type="match status" value="1"/>
</dbReference>
<keyword evidence="4" id="KW-0862">Zinc</keyword>
<evidence type="ECO:0000256" key="1">
    <source>
        <dbReference type="ARBA" id="ARBA00007749"/>
    </source>
</evidence>
<dbReference type="EMBL" id="LN606600">
    <property type="protein sequence ID" value="CEF42419.1"/>
    <property type="molecule type" value="Genomic_DNA"/>
</dbReference>
<dbReference type="InterPro" id="IPR036866">
    <property type="entry name" value="RibonucZ/Hydroxyglut_hydro"/>
</dbReference>
<dbReference type="PANTHER" id="PTHR42978:SF6">
    <property type="entry name" value="QUORUM-QUENCHING LACTONASE YTNP-RELATED"/>
    <property type="match status" value="1"/>
</dbReference>
<proteinExistence type="inferred from homology"/>
<evidence type="ECO:0000313" key="6">
    <source>
        <dbReference type="EMBL" id="CEF42419.1"/>
    </source>
</evidence>
<gene>
    <name evidence="6" type="ORF">ASN_3176</name>
</gene>
<keyword evidence="7" id="KW-1185">Reference proteome</keyword>
<dbReference type="InterPro" id="IPR001279">
    <property type="entry name" value="Metallo-B-lactamas"/>
</dbReference>
<dbReference type="CDD" id="cd16277">
    <property type="entry name" value="metallo-hydrolase-like_MBL-fold"/>
    <property type="match status" value="1"/>
</dbReference>
<reference evidence="7" key="1">
    <citation type="submission" date="2014-09" db="EMBL/GenBank/DDBJ databases">
        <authorList>
            <person name="Illeghems K.G."/>
        </authorList>
    </citation>
    <scope>NUCLEOTIDE SEQUENCE [LARGE SCALE GENOMIC DNA]</scope>
    <source>
        <strain evidence="7">108B</strain>
    </source>
</reference>
<dbReference type="AlphaFoldDB" id="A0A0U5BD00"/>
<keyword evidence="2" id="KW-0479">Metal-binding</keyword>
<keyword evidence="3" id="KW-0378">Hydrolase</keyword>
<dbReference type="SUPFAM" id="SSF56281">
    <property type="entry name" value="Metallo-hydrolase/oxidoreductase"/>
    <property type="match status" value="1"/>
</dbReference>
<evidence type="ECO:0000256" key="4">
    <source>
        <dbReference type="ARBA" id="ARBA00022833"/>
    </source>
</evidence>
<evidence type="ECO:0000313" key="7">
    <source>
        <dbReference type="Proteomes" id="UP000056109"/>
    </source>
</evidence>
<dbReference type="SMART" id="SM00849">
    <property type="entry name" value="Lactamase_B"/>
    <property type="match status" value="1"/>
</dbReference>
<comment type="similarity">
    <text evidence="1">Belongs to the metallo-beta-lactamase superfamily.</text>
</comment>
<evidence type="ECO:0000259" key="5">
    <source>
        <dbReference type="SMART" id="SM00849"/>
    </source>
</evidence>
<evidence type="ECO:0000256" key="3">
    <source>
        <dbReference type="ARBA" id="ARBA00022801"/>
    </source>
</evidence>
<organism evidence="6 7">
    <name type="scientific">Acetobacter senegalensis</name>
    <dbReference type="NCBI Taxonomy" id="446692"/>
    <lineage>
        <taxon>Bacteria</taxon>
        <taxon>Pseudomonadati</taxon>
        <taxon>Pseudomonadota</taxon>
        <taxon>Alphaproteobacteria</taxon>
        <taxon>Acetobacterales</taxon>
        <taxon>Acetobacteraceae</taxon>
        <taxon>Acetobacter</taxon>
    </lineage>
</organism>
<evidence type="ECO:0000256" key="2">
    <source>
        <dbReference type="ARBA" id="ARBA00022723"/>
    </source>
</evidence>
<accession>A0A0U5BD00</accession>
<dbReference type="GO" id="GO:0016787">
    <property type="term" value="F:hydrolase activity"/>
    <property type="evidence" value="ECO:0007669"/>
    <property type="project" value="UniProtKB-KW"/>
</dbReference>
<dbReference type="PANTHER" id="PTHR42978">
    <property type="entry name" value="QUORUM-QUENCHING LACTONASE YTNP-RELATED-RELATED"/>
    <property type="match status" value="1"/>
</dbReference>
<feature type="domain" description="Metallo-beta-lactamase" evidence="5">
    <location>
        <begin position="62"/>
        <end position="276"/>
    </location>
</feature>
<dbReference type="KEGG" id="asz:ASN_3176"/>
<protein>
    <submittedName>
        <fullName evidence="6">Beta-lactamase domain protein</fullName>
    </submittedName>
</protein>
<name>A0A0U5BD00_9PROT</name>
<dbReference type="Pfam" id="PF00753">
    <property type="entry name" value="Lactamase_B"/>
    <property type="match status" value="1"/>
</dbReference>